<dbReference type="PROSITE" id="PS01039">
    <property type="entry name" value="SBP_BACTERIAL_3"/>
    <property type="match status" value="1"/>
</dbReference>
<dbReference type="Proteomes" id="UP000241829">
    <property type="component" value="Chromosome"/>
</dbReference>
<evidence type="ECO:0000256" key="2">
    <source>
        <dbReference type="ARBA" id="ARBA00010333"/>
    </source>
</evidence>
<feature type="signal peptide" evidence="5">
    <location>
        <begin position="1"/>
        <end position="22"/>
    </location>
</feature>
<dbReference type="KEGG" id="melm:C7H73_02535"/>
<dbReference type="AlphaFoldDB" id="A0A2P1NHY2"/>
<organism evidence="7 8">
    <name type="scientific">Pulveribacter suum</name>
    <dbReference type="NCBI Taxonomy" id="2116657"/>
    <lineage>
        <taxon>Bacteria</taxon>
        <taxon>Pseudomonadati</taxon>
        <taxon>Pseudomonadota</taxon>
        <taxon>Betaproteobacteria</taxon>
        <taxon>Burkholderiales</taxon>
        <taxon>Comamonadaceae</taxon>
        <taxon>Pulveribacter</taxon>
    </lineage>
</organism>
<accession>A0A2P1NHY2</accession>
<dbReference type="GO" id="GO:0030313">
    <property type="term" value="C:cell envelope"/>
    <property type="evidence" value="ECO:0007669"/>
    <property type="project" value="UniProtKB-SubCell"/>
</dbReference>
<dbReference type="RefSeq" id="WP_106845226.1">
    <property type="nucleotide sequence ID" value="NZ_CP027792.1"/>
</dbReference>
<dbReference type="InterPro" id="IPR018313">
    <property type="entry name" value="SBP_3_CS"/>
</dbReference>
<evidence type="ECO:0000256" key="5">
    <source>
        <dbReference type="SAM" id="SignalP"/>
    </source>
</evidence>
<dbReference type="PANTHER" id="PTHR35936">
    <property type="entry name" value="MEMBRANE-BOUND LYTIC MUREIN TRANSGLYCOSYLASE F"/>
    <property type="match status" value="1"/>
</dbReference>
<feature type="domain" description="Solute-binding protein family 3/N-terminal" evidence="6">
    <location>
        <begin position="33"/>
        <end position="250"/>
    </location>
</feature>
<dbReference type="PANTHER" id="PTHR35936:SF19">
    <property type="entry name" value="AMINO-ACID-BINDING PROTEIN YXEM-RELATED"/>
    <property type="match status" value="1"/>
</dbReference>
<dbReference type="CDD" id="cd13530">
    <property type="entry name" value="PBP2_peptides_like"/>
    <property type="match status" value="1"/>
</dbReference>
<feature type="chain" id="PRO_5015175914" evidence="5">
    <location>
        <begin position="23"/>
        <end position="254"/>
    </location>
</feature>
<keyword evidence="3 5" id="KW-0732">Signal</keyword>
<protein>
    <submittedName>
        <fullName evidence="7">Amino acid ABC transporter substrate-binding protein</fullName>
    </submittedName>
</protein>
<evidence type="ECO:0000256" key="1">
    <source>
        <dbReference type="ARBA" id="ARBA00004196"/>
    </source>
</evidence>
<dbReference type="OrthoDB" id="368476at2"/>
<keyword evidence="8" id="KW-1185">Reference proteome</keyword>
<dbReference type="Pfam" id="PF00497">
    <property type="entry name" value="SBP_bac_3"/>
    <property type="match status" value="1"/>
</dbReference>
<evidence type="ECO:0000256" key="4">
    <source>
        <dbReference type="RuleBase" id="RU003744"/>
    </source>
</evidence>
<gene>
    <name evidence="7" type="ORF">C7H73_02535</name>
</gene>
<dbReference type="InterPro" id="IPR001638">
    <property type="entry name" value="Solute-binding_3/MltF_N"/>
</dbReference>
<name>A0A2P1NHY2_9BURK</name>
<comment type="subcellular location">
    <subcellularLocation>
        <location evidence="1">Cell envelope</location>
    </subcellularLocation>
</comment>
<sequence length="254" mass="27382">MKMLKTLAAAALALCAAATVQARPLAEIQKSGTIILASEGQYAPFNFFKGKELTGYEIEVAEAVAKKMGLKYEWKTVGFDALLTGLAQDRWDLVIASHGITEERAKAATFTDPHYCSGGQIVALKPEIRTAADLAGKTVAVQTGTSYLQHVKEVPGVKEVKNFPTDEAARSALGSKRVDAWVTDRFVAKEMLAKAPKAGFKTGDMLFVEKVAAAVTKGNQSLADAWNKSFKELVADGTIGKISQKYFQEDVTCK</sequence>
<evidence type="ECO:0000313" key="7">
    <source>
        <dbReference type="EMBL" id="AVP56666.1"/>
    </source>
</evidence>
<dbReference type="SMART" id="SM00062">
    <property type="entry name" value="PBPb"/>
    <property type="match status" value="1"/>
</dbReference>
<dbReference type="Gene3D" id="3.40.190.10">
    <property type="entry name" value="Periplasmic binding protein-like II"/>
    <property type="match status" value="2"/>
</dbReference>
<dbReference type="SUPFAM" id="SSF53850">
    <property type="entry name" value="Periplasmic binding protein-like II"/>
    <property type="match status" value="1"/>
</dbReference>
<evidence type="ECO:0000313" key="8">
    <source>
        <dbReference type="Proteomes" id="UP000241829"/>
    </source>
</evidence>
<reference evidence="8" key="1">
    <citation type="submission" date="2018-03" db="EMBL/GenBank/DDBJ databases">
        <title>Genome sequencing of Melaminivora sp. strain SC2-7.</title>
        <authorList>
            <person name="Kim S.-J."/>
            <person name="Heo J."/>
            <person name="Ahn J.-H."/>
            <person name="Kwon S.-W."/>
        </authorList>
    </citation>
    <scope>NUCLEOTIDE SEQUENCE [LARGE SCALE GENOMIC DNA]</scope>
    <source>
        <strain evidence="8">SC2-7</strain>
    </source>
</reference>
<evidence type="ECO:0000256" key="3">
    <source>
        <dbReference type="ARBA" id="ARBA00022729"/>
    </source>
</evidence>
<proteinExistence type="inferred from homology"/>
<evidence type="ECO:0000259" key="6">
    <source>
        <dbReference type="SMART" id="SM00062"/>
    </source>
</evidence>
<dbReference type="EMBL" id="CP027792">
    <property type="protein sequence ID" value="AVP56666.1"/>
    <property type="molecule type" value="Genomic_DNA"/>
</dbReference>
<comment type="similarity">
    <text evidence="2 4">Belongs to the bacterial solute-binding protein 3 family.</text>
</comment>